<organism evidence="1 2">
    <name type="scientific">Candidatus Adlerbacteria bacterium RIFOXYC1_FULL_48_26</name>
    <dbReference type="NCBI Taxonomy" id="1797247"/>
    <lineage>
        <taxon>Bacteria</taxon>
        <taxon>Candidatus Adleribacteriota</taxon>
    </lineage>
</organism>
<dbReference type="AlphaFoldDB" id="A0A1F4Y4A8"/>
<protein>
    <submittedName>
        <fullName evidence="1">Uncharacterized protein</fullName>
    </submittedName>
</protein>
<dbReference type="EMBL" id="MEXB01000012">
    <property type="protein sequence ID" value="OGC88133.1"/>
    <property type="molecule type" value="Genomic_DNA"/>
</dbReference>
<accession>A0A1F4Y4A8</accession>
<evidence type="ECO:0000313" key="2">
    <source>
        <dbReference type="Proteomes" id="UP000176568"/>
    </source>
</evidence>
<dbReference type="Proteomes" id="UP000176568">
    <property type="component" value="Unassembled WGS sequence"/>
</dbReference>
<sequence length="66" mass="8327">MVLVKWLVGFWNKYLGRRWDYYIRKKHDVSYPSGIFKDGAEVILKHKISDWQRDRERRRKFQLRRT</sequence>
<proteinExistence type="predicted"/>
<comment type="caution">
    <text evidence="1">The sequence shown here is derived from an EMBL/GenBank/DDBJ whole genome shotgun (WGS) entry which is preliminary data.</text>
</comment>
<evidence type="ECO:0000313" key="1">
    <source>
        <dbReference type="EMBL" id="OGC88133.1"/>
    </source>
</evidence>
<gene>
    <name evidence="1" type="ORF">A2419_01535</name>
</gene>
<name>A0A1F4Y4A8_9BACT</name>
<reference evidence="1 2" key="1">
    <citation type="journal article" date="2016" name="Nat. Commun.">
        <title>Thousands of microbial genomes shed light on interconnected biogeochemical processes in an aquifer system.</title>
        <authorList>
            <person name="Anantharaman K."/>
            <person name="Brown C.T."/>
            <person name="Hug L.A."/>
            <person name="Sharon I."/>
            <person name="Castelle C.J."/>
            <person name="Probst A.J."/>
            <person name="Thomas B.C."/>
            <person name="Singh A."/>
            <person name="Wilkins M.J."/>
            <person name="Karaoz U."/>
            <person name="Brodie E.L."/>
            <person name="Williams K.H."/>
            <person name="Hubbard S.S."/>
            <person name="Banfield J.F."/>
        </authorList>
    </citation>
    <scope>NUCLEOTIDE SEQUENCE [LARGE SCALE GENOMIC DNA]</scope>
</reference>